<keyword evidence="3" id="KW-1185">Reference proteome</keyword>
<dbReference type="RefSeq" id="WP_065254330.1">
    <property type="nucleotide sequence ID" value="NZ_MAPZ01000010.1"/>
</dbReference>
<reference evidence="2 3" key="1">
    <citation type="submission" date="2016-06" db="EMBL/GenBank/DDBJ databases">
        <authorList>
            <person name="Kjaerup R.B."/>
            <person name="Dalgaard T.S."/>
            <person name="Juul-Madsen H.R."/>
        </authorList>
    </citation>
    <scope>NUCLEOTIDE SEQUENCE [LARGE SCALE GENOMIC DNA]</scope>
    <source>
        <strain evidence="2 3">373-A1</strain>
    </source>
</reference>
<feature type="transmembrane region" description="Helical" evidence="1">
    <location>
        <begin position="96"/>
        <end position="118"/>
    </location>
</feature>
<gene>
    <name evidence="2" type="ORF">CP373A1_03060</name>
</gene>
<feature type="transmembrane region" description="Helical" evidence="1">
    <location>
        <begin position="139"/>
        <end position="164"/>
    </location>
</feature>
<dbReference type="AlphaFoldDB" id="A0A1B8RSW0"/>
<dbReference type="OrthoDB" id="1889920at2"/>
<keyword evidence="1" id="KW-1133">Transmembrane helix</keyword>
<dbReference type="EMBL" id="MAPZ01000010">
    <property type="protein sequence ID" value="OBY11918.1"/>
    <property type="molecule type" value="Genomic_DNA"/>
</dbReference>
<evidence type="ECO:0000313" key="2">
    <source>
        <dbReference type="EMBL" id="OBY11918.1"/>
    </source>
</evidence>
<keyword evidence="1" id="KW-0812">Transmembrane</keyword>
<accession>A0A1B8RSW0</accession>
<evidence type="ECO:0000256" key="1">
    <source>
        <dbReference type="SAM" id="Phobius"/>
    </source>
</evidence>
<feature type="transmembrane region" description="Helical" evidence="1">
    <location>
        <begin position="47"/>
        <end position="76"/>
    </location>
</feature>
<feature type="transmembrane region" description="Helical" evidence="1">
    <location>
        <begin position="6"/>
        <end position="26"/>
    </location>
</feature>
<comment type="caution">
    <text evidence="2">The sequence shown here is derived from an EMBL/GenBank/DDBJ whole genome shotgun (WGS) entry which is preliminary data.</text>
</comment>
<keyword evidence="1" id="KW-0472">Membrane</keyword>
<proteinExistence type="predicted"/>
<organism evidence="2 3">
    <name type="scientific">Clostridium paraputrificum</name>
    <dbReference type="NCBI Taxonomy" id="29363"/>
    <lineage>
        <taxon>Bacteria</taxon>
        <taxon>Bacillati</taxon>
        <taxon>Bacillota</taxon>
        <taxon>Clostridia</taxon>
        <taxon>Eubacteriales</taxon>
        <taxon>Clostridiaceae</taxon>
        <taxon>Clostridium</taxon>
    </lineage>
</organism>
<evidence type="ECO:0000313" key="3">
    <source>
        <dbReference type="Proteomes" id="UP000092714"/>
    </source>
</evidence>
<dbReference type="Proteomes" id="UP000092714">
    <property type="component" value="Unassembled WGS sequence"/>
</dbReference>
<protein>
    <submittedName>
        <fullName evidence="2">Uncharacterized protein</fullName>
    </submittedName>
</protein>
<feature type="transmembrane region" description="Helical" evidence="1">
    <location>
        <begin position="193"/>
        <end position="210"/>
    </location>
</feature>
<name>A0A1B8RSW0_9CLOT</name>
<sequence length="272" mass="31291">MQDEIRNSLITLTTIITVLGVYIKVVDSFIINTIKSEYKNTPIKQSVFNIMITFAGYILVALYFIFIIKGVIHIYINGFLESFSLNVNLEKPSLGVALGSILAIAFLSTLIVVVINIGNTRSAFVNKLENKSYEKVKRYTICINYYGIISAIVVNLYCIIYLYLVFTTNIKIVNSFGTYITENYINDEELSNIAFSASMLFISFTSFLLLNSFREIHNAVNESKMYILFTNKETIVARCFLEYDEYYLIFEDGIERYIKKSEVKEIRKEELS</sequence>